<accession>A0A0C3Q8L8</accession>
<sequence length="193" mass="20884">MAKRKRSISPANDAVPPSSQPQPLVHKKSKQLNGSSAPTKQLSADAELARQLSLELNGRSTRAGASSSSGSKPKASKANGKKAKRSKPTIDSDGEDDPDNGKPKKARGGLGKEYILSEPLATLTGHTLLSRPQAVKKLWEHIKGHDLQNPDDKREIICDPPMKAVFHADKINMFKMNKLLGQHLFEPNEVGGQ</sequence>
<dbReference type="InterPro" id="IPR036885">
    <property type="entry name" value="SWIB_MDM2_dom_sf"/>
</dbReference>
<dbReference type="Proteomes" id="UP000054248">
    <property type="component" value="Unassembled WGS sequence"/>
</dbReference>
<dbReference type="OrthoDB" id="10251073at2759"/>
<evidence type="ECO:0000313" key="3">
    <source>
        <dbReference type="EMBL" id="KIO20119.1"/>
    </source>
</evidence>
<dbReference type="Gene3D" id="1.10.245.10">
    <property type="entry name" value="SWIB/MDM2 domain"/>
    <property type="match status" value="1"/>
</dbReference>
<evidence type="ECO:0000256" key="1">
    <source>
        <dbReference type="SAM" id="MobiDB-lite"/>
    </source>
</evidence>
<dbReference type="InterPro" id="IPR019835">
    <property type="entry name" value="SWIB_domain"/>
</dbReference>
<reference evidence="4" key="2">
    <citation type="submission" date="2015-01" db="EMBL/GenBank/DDBJ databases">
        <title>Evolutionary Origins and Diversification of the Mycorrhizal Mutualists.</title>
        <authorList>
            <consortium name="DOE Joint Genome Institute"/>
            <consortium name="Mycorrhizal Genomics Consortium"/>
            <person name="Kohler A."/>
            <person name="Kuo A."/>
            <person name="Nagy L.G."/>
            <person name="Floudas D."/>
            <person name="Copeland A."/>
            <person name="Barry K.W."/>
            <person name="Cichocki N."/>
            <person name="Veneault-Fourrey C."/>
            <person name="LaButti K."/>
            <person name="Lindquist E.A."/>
            <person name="Lipzen A."/>
            <person name="Lundell T."/>
            <person name="Morin E."/>
            <person name="Murat C."/>
            <person name="Riley R."/>
            <person name="Ohm R."/>
            <person name="Sun H."/>
            <person name="Tunlid A."/>
            <person name="Henrissat B."/>
            <person name="Grigoriev I.V."/>
            <person name="Hibbett D.S."/>
            <person name="Martin F."/>
        </authorList>
    </citation>
    <scope>NUCLEOTIDE SEQUENCE [LARGE SCALE GENOMIC DNA]</scope>
    <source>
        <strain evidence="4">MUT 4182</strain>
    </source>
</reference>
<dbReference type="AlphaFoldDB" id="A0A0C3Q8L8"/>
<keyword evidence="4" id="KW-1185">Reference proteome</keyword>
<dbReference type="STRING" id="1051891.A0A0C3Q8L8"/>
<feature type="compositionally biased region" description="Polar residues" evidence="1">
    <location>
        <begin position="31"/>
        <end position="42"/>
    </location>
</feature>
<feature type="domain" description="DM2" evidence="2">
    <location>
        <begin position="109"/>
        <end position="186"/>
    </location>
</feature>
<organism evidence="3 4">
    <name type="scientific">Tulasnella calospora MUT 4182</name>
    <dbReference type="NCBI Taxonomy" id="1051891"/>
    <lineage>
        <taxon>Eukaryota</taxon>
        <taxon>Fungi</taxon>
        <taxon>Dikarya</taxon>
        <taxon>Basidiomycota</taxon>
        <taxon>Agaricomycotina</taxon>
        <taxon>Agaricomycetes</taxon>
        <taxon>Cantharellales</taxon>
        <taxon>Tulasnellaceae</taxon>
        <taxon>Tulasnella</taxon>
    </lineage>
</organism>
<gene>
    <name evidence="3" type="ORF">M407DRAFT_30235</name>
</gene>
<evidence type="ECO:0000259" key="2">
    <source>
        <dbReference type="PROSITE" id="PS51925"/>
    </source>
</evidence>
<dbReference type="PROSITE" id="PS51925">
    <property type="entry name" value="SWIB_MDM2"/>
    <property type="match status" value="1"/>
</dbReference>
<protein>
    <recommendedName>
        <fullName evidence="2">DM2 domain-containing protein</fullName>
    </recommendedName>
</protein>
<dbReference type="CDD" id="cd10567">
    <property type="entry name" value="SWIB-MDM2_like"/>
    <property type="match status" value="1"/>
</dbReference>
<dbReference type="EMBL" id="KN823187">
    <property type="protein sequence ID" value="KIO20119.1"/>
    <property type="molecule type" value="Genomic_DNA"/>
</dbReference>
<dbReference type="HOGENOM" id="CLU_046065_1_1_1"/>
<dbReference type="SUPFAM" id="SSF47592">
    <property type="entry name" value="SWIB/MDM2 domain"/>
    <property type="match status" value="1"/>
</dbReference>
<evidence type="ECO:0000313" key="4">
    <source>
        <dbReference type="Proteomes" id="UP000054248"/>
    </source>
</evidence>
<feature type="compositionally biased region" description="Low complexity" evidence="1">
    <location>
        <begin position="58"/>
        <end position="78"/>
    </location>
</feature>
<dbReference type="Pfam" id="PF02201">
    <property type="entry name" value="SWIB"/>
    <property type="match status" value="1"/>
</dbReference>
<feature type="region of interest" description="Disordered" evidence="1">
    <location>
        <begin position="1"/>
        <end position="112"/>
    </location>
</feature>
<proteinExistence type="predicted"/>
<dbReference type="InterPro" id="IPR003121">
    <property type="entry name" value="SWIB_MDM2_domain"/>
</dbReference>
<reference evidence="3 4" key="1">
    <citation type="submission" date="2014-04" db="EMBL/GenBank/DDBJ databases">
        <authorList>
            <consortium name="DOE Joint Genome Institute"/>
            <person name="Kuo A."/>
            <person name="Girlanda M."/>
            <person name="Perotto S."/>
            <person name="Kohler A."/>
            <person name="Nagy L.G."/>
            <person name="Floudas D."/>
            <person name="Copeland A."/>
            <person name="Barry K.W."/>
            <person name="Cichocki N."/>
            <person name="Veneault-Fourrey C."/>
            <person name="LaButti K."/>
            <person name="Lindquist E.A."/>
            <person name="Lipzen A."/>
            <person name="Lundell T."/>
            <person name="Morin E."/>
            <person name="Murat C."/>
            <person name="Sun H."/>
            <person name="Tunlid A."/>
            <person name="Henrissat B."/>
            <person name="Grigoriev I.V."/>
            <person name="Hibbett D.S."/>
            <person name="Martin F."/>
            <person name="Nordberg H.P."/>
            <person name="Cantor M.N."/>
            <person name="Hua S.X."/>
        </authorList>
    </citation>
    <scope>NUCLEOTIDE SEQUENCE [LARGE SCALE GENOMIC DNA]</scope>
    <source>
        <strain evidence="3 4">MUT 4182</strain>
    </source>
</reference>
<dbReference type="PANTHER" id="PTHR13844">
    <property type="entry name" value="SWI/SNF-RELATED MATRIX-ASSOCIATED ACTIN-DEPENDENT REGULATOR OF CHROMATIN SUBFAMILY D"/>
    <property type="match status" value="1"/>
</dbReference>
<dbReference type="SMART" id="SM00151">
    <property type="entry name" value="SWIB"/>
    <property type="match status" value="1"/>
</dbReference>
<name>A0A0C3Q8L8_9AGAM</name>